<dbReference type="CDD" id="cd01130">
    <property type="entry name" value="VirB11-like_ATPase"/>
    <property type="match status" value="1"/>
</dbReference>
<dbReference type="Gene3D" id="3.30.450.380">
    <property type="match status" value="1"/>
</dbReference>
<feature type="domain" description="Bacterial type II secretion system protein E" evidence="2">
    <location>
        <begin position="233"/>
        <end position="419"/>
    </location>
</feature>
<dbReference type="Pfam" id="PF23989">
    <property type="entry name" value="PilB3_C"/>
    <property type="match status" value="1"/>
</dbReference>
<gene>
    <name evidence="5" type="ORF">SAMN04488696_0636</name>
</gene>
<dbReference type="PANTHER" id="PTHR30486">
    <property type="entry name" value="TWITCHING MOTILITY PROTEIN PILT"/>
    <property type="match status" value="1"/>
</dbReference>
<evidence type="ECO:0000256" key="1">
    <source>
        <dbReference type="ARBA" id="ARBA00006611"/>
    </source>
</evidence>
<dbReference type="Pfam" id="PF00437">
    <property type="entry name" value="T2SSE"/>
    <property type="match status" value="1"/>
</dbReference>
<reference evidence="6" key="1">
    <citation type="submission" date="2016-10" db="EMBL/GenBank/DDBJ databases">
        <authorList>
            <person name="Varghese N."/>
            <person name="Submissions S."/>
        </authorList>
    </citation>
    <scope>NUCLEOTIDE SEQUENCE [LARGE SCALE GENOMIC DNA]</scope>
    <source>
        <strain evidence="6">Mob M</strain>
    </source>
</reference>
<feature type="domain" description="PilB3-like N-terminal" evidence="4">
    <location>
        <begin position="47"/>
        <end position="96"/>
    </location>
</feature>
<dbReference type="InterPro" id="IPR001482">
    <property type="entry name" value="T2SS/T4SS_dom"/>
</dbReference>
<keyword evidence="5" id="KW-0282">Flagellum</keyword>
<dbReference type="InterPro" id="IPR027417">
    <property type="entry name" value="P-loop_NTPase"/>
</dbReference>
<keyword evidence="5" id="KW-0969">Cilium</keyword>
<dbReference type="Pfam" id="PF23990">
    <property type="entry name" value="PilB3_N"/>
    <property type="match status" value="1"/>
</dbReference>
<dbReference type="GO" id="GO:0016887">
    <property type="term" value="F:ATP hydrolysis activity"/>
    <property type="evidence" value="ECO:0007669"/>
    <property type="project" value="InterPro"/>
</dbReference>
<evidence type="ECO:0000313" key="6">
    <source>
        <dbReference type="Proteomes" id="UP000198535"/>
    </source>
</evidence>
<dbReference type="SUPFAM" id="SSF52540">
    <property type="entry name" value="P-loop containing nucleoside triphosphate hydrolases"/>
    <property type="match status" value="1"/>
</dbReference>
<evidence type="ECO:0000259" key="3">
    <source>
        <dbReference type="Pfam" id="PF23989"/>
    </source>
</evidence>
<dbReference type="Proteomes" id="UP000198535">
    <property type="component" value="Unassembled WGS sequence"/>
</dbReference>
<dbReference type="InterPro" id="IPR050921">
    <property type="entry name" value="T4SS_GSP_E_ATPase"/>
</dbReference>
<dbReference type="PANTHER" id="PTHR30486:SF6">
    <property type="entry name" value="TYPE IV PILUS RETRACTATION ATPASE PILT"/>
    <property type="match status" value="1"/>
</dbReference>
<comment type="similarity">
    <text evidence="1">Belongs to the GSP E family.</text>
</comment>
<dbReference type="EMBL" id="FOUJ01000001">
    <property type="protein sequence ID" value="SFM26755.1"/>
    <property type="molecule type" value="Genomic_DNA"/>
</dbReference>
<dbReference type="InterPro" id="IPR056570">
    <property type="entry name" value="PilB3-like_N"/>
</dbReference>
<dbReference type="Gene3D" id="3.40.50.300">
    <property type="entry name" value="P-loop containing nucleotide triphosphate hydrolases"/>
    <property type="match status" value="1"/>
</dbReference>
<dbReference type="InterPro" id="IPR056571">
    <property type="entry name" value="PilB3-like_C"/>
</dbReference>
<proteinExistence type="inferred from homology"/>
<dbReference type="STRING" id="487685.SAMN04488696_0636"/>
<keyword evidence="5" id="KW-0966">Cell projection</keyword>
<accession>A0A1I4PGQ2</accession>
<name>A0A1I4PGQ2_9EURY</name>
<feature type="domain" description="PilB3-like C-terminal" evidence="3">
    <location>
        <begin position="477"/>
        <end position="542"/>
    </location>
</feature>
<evidence type="ECO:0000259" key="4">
    <source>
        <dbReference type="Pfam" id="PF23990"/>
    </source>
</evidence>
<sequence length="549" mass="63177">MKTIFNKFNSSVMQMLSSANIPEKPAVLKGISGRLSKNNDELLLELPETPDDLVSFSLPAHMEEIDRYWVDEPYCFICILYNTLKKNMNYYLIEPKLNKFEKTLLQEFNNIMGDRLTISNMDDGLELDSIDRYELLRENTKHILTEYFDLQTRTFEKIYYYLKRDFIDFGTISAIMKDPNIEDVWCNGVGIPIFVYHKTYGNIRTNVVFSNDEELDHFVTLIAQQSSRHLSRSTPILDTIMRDGSRINITYGHDISPKGSSFSIRRQKKVPLTPLDLIAWKTFSSEMMAYFWFCMEHGKSILFCGGTATGKTSSLNAVCLFIPIHIRIVTLEDTQEINLPHKNWISTITREGISVNKMGTIDLEDLLRASLRQRPEYLLVGEVRGRESQTLFQAMNAGHATCSTFHAGTPREVINRFTNPPLNVPPAMFSALDIISMQSNIYEGGIEKRKASHISEVTDVTSHIELQDTFLWDPVADSFEFMGSRVLQDIKNKLGWTEEQINKELGRRAMFLDLMLEKNIRDYNQFIQSIHAYSKDPDKVIQLLVSGEQ</sequence>
<evidence type="ECO:0000259" key="2">
    <source>
        <dbReference type="Pfam" id="PF00437"/>
    </source>
</evidence>
<dbReference type="RefSeq" id="WP_091933036.1">
    <property type="nucleotide sequence ID" value="NZ_FOUJ01000001.1"/>
</dbReference>
<dbReference type="OrthoDB" id="33500at2157"/>
<evidence type="ECO:0000313" key="5">
    <source>
        <dbReference type="EMBL" id="SFM26755.1"/>
    </source>
</evidence>
<protein>
    <submittedName>
        <fullName evidence="5">Flagellar protein FlaI</fullName>
    </submittedName>
</protein>
<keyword evidence="6" id="KW-1185">Reference proteome</keyword>
<organism evidence="5 6">
    <name type="scientific">Methanolobus profundi</name>
    <dbReference type="NCBI Taxonomy" id="487685"/>
    <lineage>
        <taxon>Archaea</taxon>
        <taxon>Methanobacteriati</taxon>
        <taxon>Methanobacteriota</taxon>
        <taxon>Stenosarchaea group</taxon>
        <taxon>Methanomicrobia</taxon>
        <taxon>Methanosarcinales</taxon>
        <taxon>Methanosarcinaceae</taxon>
        <taxon>Methanolobus</taxon>
    </lineage>
</organism>
<dbReference type="AlphaFoldDB" id="A0A1I4PGQ2"/>